<dbReference type="GO" id="GO:0016787">
    <property type="term" value="F:hydrolase activity"/>
    <property type="evidence" value="ECO:0007669"/>
    <property type="project" value="UniProtKB-KW"/>
</dbReference>
<gene>
    <name evidence="2" type="ordered locus">Dole_1486</name>
</gene>
<dbReference type="SMART" id="SM00849">
    <property type="entry name" value="Lactamase_B"/>
    <property type="match status" value="1"/>
</dbReference>
<accession>A8ZZD7</accession>
<organism evidence="2 3">
    <name type="scientific">Desulfosudis oleivorans (strain DSM 6200 / JCM 39069 / Hxd3)</name>
    <name type="common">Desulfococcus oleovorans</name>
    <dbReference type="NCBI Taxonomy" id="96561"/>
    <lineage>
        <taxon>Bacteria</taxon>
        <taxon>Pseudomonadati</taxon>
        <taxon>Thermodesulfobacteriota</taxon>
        <taxon>Desulfobacteria</taxon>
        <taxon>Desulfobacterales</taxon>
        <taxon>Desulfosudaceae</taxon>
        <taxon>Desulfosudis</taxon>
    </lineage>
</organism>
<dbReference type="PANTHER" id="PTHR42663">
    <property type="entry name" value="HYDROLASE C777.06C-RELATED-RELATED"/>
    <property type="match status" value="1"/>
</dbReference>
<evidence type="ECO:0000313" key="2">
    <source>
        <dbReference type="EMBL" id="ABW67290.1"/>
    </source>
</evidence>
<sequence>MIVKSWGSRGSIPVSGKEYVKYGGDTTCIEIRTKSDDIIIIDAGTGIRRLGKSLVTEKRFEYHLIFTHAHWDHLMGLPFFKPLYMHQTRITAYRCPFPGDYAEKMISRVMTPPHFPIRYADLKADISFEKGCPNGFEIGSVSITPIKLSHPGSGSGYKFTEEGKTFVFLTDNELGFIHDGGLSQEAYQKFSEGADLLIHDAEYIPEEYGTQIDWGHSVYTDVIDLALAADVKQLGLFHLNQDRTDNQMDAIVKDCHQIIKKSGKPLDCVAVSCDMTFTI</sequence>
<keyword evidence="2" id="KW-0378">Hydrolase</keyword>
<dbReference type="SUPFAM" id="SSF56281">
    <property type="entry name" value="Metallo-hydrolase/oxidoreductase"/>
    <property type="match status" value="1"/>
</dbReference>
<dbReference type="eggNOG" id="COG1235">
    <property type="taxonomic scope" value="Bacteria"/>
</dbReference>
<name>A8ZZD7_DESOH</name>
<evidence type="ECO:0000259" key="1">
    <source>
        <dbReference type="SMART" id="SM00849"/>
    </source>
</evidence>
<dbReference type="InterPro" id="IPR036866">
    <property type="entry name" value="RibonucZ/Hydroxyglut_hydro"/>
</dbReference>
<reference evidence="2 3" key="1">
    <citation type="submission" date="2007-10" db="EMBL/GenBank/DDBJ databases">
        <title>Complete sequence of Desulfococcus oleovorans Hxd3.</title>
        <authorList>
            <consortium name="US DOE Joint Genome Institute"/>
            <person name="Copeland A."/>
            <person name="Lucas S."/>
            <person name="Lapidus A."/>
            <person name="Barry K."/>
            <person name="Glavina del Rio T."/>
            <person name="Dalin E."/>
            <person name="Tice H."/>
            <person name="Pitluck S."/>
            <person name="Kiss H."/>
            <person name="Brettin T."/>
            <person name="Bruce D."/>
            <person name="Detter J.C."/>
            <person name="Han C."/>
            <person name="Schmutz J."/>
            <person name="Larimer F."/>
            <person name="Land M."/>
            <person name="Hauser L."/>
            <person name="Kyrpides N."/>
            <person name="Kim E."/>
            <person name="Wawrik B."/>
            <person name="Richardson P."/>
        </authorList>
    </citation>
    <scope>NUCLEOTIDE SEQUENCE [LARGE SCALE GENOMIC DNA]</scope>
    <source>
        <strain evidence="3">DSM 6200 / JCM 39069 / Hxd3</strain>
    </source>
</reference>
<dbReference type="HOGENOM" id="CLU_031317_1_0_7"/>
<dbReference type="AlphaFoldDB" id="A8ZZD7"/>
<evidence type="ECO:0000313" key="3">
    <source>
        <dbReference type="Proteomes" id="UP000008561"/>
    </source>
</evidence>
<dbReference type="PANTHER" id="PTHR42663:SF4">
    <property type="entry name" value="SLL1036 PROTEIN"/>
    <property type="match status" value="1"/>
</dbReference>
<dbReference type="OrthoDB" id="9803916at2"/>
<dbReference type="Pfam" id="PF12706">
    <property type="entry name" value="Lactamase_B_2"/>
    <property type="match status" value="1"/>
</dbReference>
<dbReference type="Gene3D" id="3.60.15.10">
    <property type="entry name" value="Ribonuclease Z/Hydroxyacylglutathione hydrolase-like"/>
    <property type="match status" value="1"/>
</dbReference>
<proteinExistence type="predicted"/>
<feature type="domain" description="Metallo-beta-lactamase" evidence="1">
    <location>
        <begin position="25"/>
        <end position="212"/>
    </location>
</feature>
<dbReference type="Proteomes" id="UP000008561">
    <property type="component" value="Chromosome"/>
</dbReference>
<keyword evidence="3" id="KW-1185">Reference proteome</keyword>
<dbReference type="STRING" id="96561.Dole_1486"/>
<dbReference type="RefSeq" id="WP_012174906.1">
    <property type="nucleotide sequence ID" value="NC_009943.1"/>
</dbReference>
<dbReference type="CDD" id="cd07715">
    <property type="entry name" value="TaR3-like_MBL-fold"/>
    <property type="match status" value="1"/>
</dbReference>
<dbReference type="EMBL" id="CP000859">
    <property type="protein sequence ID" value="ABW67290.1"/>
    <property type="molecule type" value="Genomic_DNA"/>
</dbReference>
<dbReference type="KEGG" id="dol:Dole_1486"/>
<protein>
    <submittedName>
        <fullName evidence="2">Metal-dependent hydrolase</fullName>
    </submittedName>
</protein>
<dbReference type="InterPro" id="IPR001279">
    <property type="entry name" value="Metallo-B-lactamas"/>
</dbReference>